<organism evidence="1 2">
    <name type="scientific">Rhizobium phaseoli</name>
    <dbReference type="NCBI Taxonomy" id="396"/>
    <lineage>
        <taxon>Bacteria</taxon>
        <taxon>Pseudomonadati</taxon>
        <taxon>Pseudomonadota</taxon>
        <taxon>Alphaproteobacteria</taxon>
        <taxon>Hyphomicrobiales</taxon>
        <taxon>Rhizobiaceae</taxon>
        <taxon>Rhizobium/Agrobacterium group</taxon>
        <taxon>Rhizobium</taxon>
    </lineage>
</organism>
<name>A0A7X6F7W1_9HYPH</name>
<protein>
    <submittedName>
        <fullName evidence="1">Uncharacterized protein</fullName>
    </submittedName>
</protein>
<proteinExistence type="predicted"/>
<dbReference type="EMBL" id="CP064935">
    <property type="protein sequence ID" value="QPK12569.1"/>
    <property type="molecule type" value="Genomic_DNA"/>
</dbReference>
<gene>
    <name evidence="1" type="ORF">HER27_031760</name>
</gene>
<sequence>MNGLCSNNLRMLVVAMSILLSGQSAYSENPKPFCAVPLSEVLNNSPKKSQLDTLVEKGHRKAGDTKLWPTKTIPIVVDTSFGPNDEKVFKDALKDIEAKTGFTFLKCSADTVLNDPEILGYANLMSSKKAGCPLGTSCVRGAGFFEKTHEVFKQHDAQVLRRGRSIGIGSDKPVVIAHELLHLLGVDHTHRNPAAKDYLIVENQKESNCTVSEDGTYSDVYDPASIMHYDLPGTKCRTTLKGCSFSAPDKYGIRKISGCPLETHLKTALVCAYTGPGGKPLFGNACFRFPKRIAKGDVLLETDFKGGECISIIDQSLVYSLYNDKDDDAFKIKDKCTAF</sequence>
<dbReference type="InterPro" id="IPR006026">
    <property type="entry name" value="Peptidase_Metallo"/>
</dbReference>
<dbReference type="InterPro" id="IPR001506">
    <property type="entry name" value="Peptidase_M12A"/>
</dbReference>
<dbReference type="RefSeq" id="WP_167860766.1">
    <property type="nucleotide sequence ID" value="NZ_CP064935.1"/>
</dbReference>
<keyword evidence="1" id="KW-0614">Plasmid</keyword>
<evidence type="ECO:0000313" key="1">
    <source>
        <dbReference type="EMBL" id="QPK12569.1"/>
    </source>
</evidence>
<dbReference type="Proteomes" id="UP000540266">
    <property type="component" value="Plasmid pBS3d"/>
</dbReference>
<dbReference type="GO" id="GO:0006508">
    <property type="term" value="P:proteolysis"/>
    <property type="evidence" value="ECO:0007669"/>
    <property type="project" value="InterPro"/>
</dbReference>
<dbReference type="SUPFAM" id="SSF55486">
    <property type="entry name" value="Metalloproteases ('zincins'), catalytic domain"/>
    <property type="match status" value="1"/>
</dbReference>
<geneLocation type="plasmid" evidence="1 2">
    <name>pBS3d</name>
</geneLocation>
<accession>A0A7X6F7W1</accession>
<reference evidence="1 2" key="1">
    <citation type="submission" date="2020-11" db="EMBL/GenBank/DDBJ databases">
        <title>Indigenous Rhizobia Nodulating Common beans in Western Kenya.</title>
        <authorList>
            <person name="Wekesa C.S."/>
            <person name="Oelmueller R."/>
            <person name="Furch A.C."/>
        </authorList>
    </citation>
    <scope>NUCLEOTIDE SEQUENCE [LARGE SCALE GENOMIC DNA]</scope>
    <source>
        <strain evidence="2">BS3</strain>
        <plasmid evidence="1 2">pBS3d</plasmid>
    </source>
</reference>
<dbReference type="InterPro" id="IPR024079">
    <property type="entry name" value="MetalloPept_cat_dom_sf"/>
</dbReference>
<dbReference type="GO" id="GO:0004222">
    <property type="term" value="F:metalloendopeptidase activity"/>
    <property type="evidence" value="ECO:0007669"/>
    <property type="project" value="InterPro"/>
</dbReference>
<dbReference type="SMART" id="SM00235">
    <property type="entry name" value="ZnMc"/>
    <property type="match status" value="1"/>
</dbReference>
<dbReference type="GO" id="GO:0008270">
    <property type="term" value="F:zinc ion binding"/>
    <property type="evidence" value="ECO:0007669"/>
    <property type="project" value="InterPro"/>
</dbReference>
<dbReference type="AlphaFoldDB" id="A0A7X6F7W1"/>
<dbReference type="Pfam" id="PF01400">
    <property type="entry name" value="Astacin"/>
    <property type="match status" value="1"/>
</dbReference>
<evidence type="ECO:0000313" key="2">
    <source>
        <dbReference type="Proteomes" id="UP000540266"/>
    </source>
</evidence>
<dbReference type="Gene3D" id="3.40.390.10">
    <property type="entry name" value="Collagenase (Catalytic Domain)"/>
    <property type="match status" value="1"/>
</dbReference>